<comment type="caution">
    <text evidence="2">The sequence shown here is derived from an EMBL/GenBank/DDBJ whole genome shotgun (WGS) entry which is preliminary data.</text>
</comment>
<protein>
    <submittedName>
        <fullName evidence="2">Uncharacterized protein</fullName>
    </submittedName>
</protein>
<proteinExistence type="predicted"/>
<keyword evidence="1" id="KW-0812">Transmembrane</keyword>
<keyword evidence="1" id="KW-0472">Membrane</keyword>
<evidence type="ECO:0000256" key="1">
    <source>
        <dbReference type="SAM" id="Phobius"/>
    </source>
</evidence>
<keyword evidence="1" id="KW-1133">Transmembrane helix</keyword>
<dbReference type="AlphaFoldDB" id="A0A0G1JZR3"/>
<name>A0A0G1JZR3_9BACT</name>
<reference evidence="2 3" key="1">
    <citation type="journal article" date="2015" name="Nature">
        <title>rRNA introns, odd ribosomes, and small enigmatic genomes across a large radiation of phyla.</title>
        <authorList>
            <person name="Brown C.T."/>
            <person name="Hug L.A."/>
            <person name="Thomas B.C."/>
            <person name="Sharon I."/>
            <person name="Castelle C.J."/>
            <person name="Singh A."/>
            <person name="Wilkins M.J."/>
            <person name="Williams K.H."/>
            <person name="Banfield J.F."/>
        </authorList>
    </citation>
    <scope>NUCLEOTIDE SEQUENCE [LARGE SCALE GENOMIC DNA]</scope>
</reference>
<organism evidence="2 3">
    <name type="scientific">Candidatus Giovannonibacteria bacterium GW2011_GWC2_44_8</name>
    <dbReference type="NCBI Taxonomy" id="1618657"/>
    <lineage>
        <taxon>Bacteria</taxon>
        <taxon>Candidatus Giovannoniibacteriota</taxon>
    </lineage>
</organism>
<evidence type="ECO:0000313" key="2">
    <source>
        <dbReference type="EMBL" id="KKT77096.1"/>
    </source>
</evidence>
<feature type="transmembrane region" description="Helical" evidence="1">
    <location>
        <begin position="9"/>
        <end position="34"/>
    </location>
</feature>
<dbReference type="Proteomes" id="UP000034889">
    <property type="component" value="Unassembled WGS sequence"/>
</dbReference>
<dbReference type="EMBL" id="LCJM01000049">
    <property type="protein sequence ID" value="KKT77096.1"/>
    <property type="molecule type" value="Genomic_DNA"/>
</dbReference>
<accession>A0A0G1JZR3</accession>
<evidence type="ECO:0000313" key="3">
    <source>
        <dbReference type="Proteomes" id="UP000034889"/>
    </source>
</evidence>
<sequence length="49" mass="5314">MSRKFNDPIIVVAAVFLGFVALFVGILAAVYARIGLAPLQDLLKALRLK</sequence>
<gene>
    <name evidence="2" type="ORF">UW74_C0049G0005</name>
</gene>